<dbReference type="SUPFAM" id="SSF160246">
    <property type="entry name" value="EspE N-terminal domain-like"/>
    <property type="match status" value="1"/>
</dbReference>
<dbReference type="InterPro" id="IPR037257">
    <property type="entry name" value="T2SS_E_N_sf"/>
</dbReference>
<name>B7KKK1_GLOC7</name>
<dbReference type="eggNOG" id="COG0457">
    <property type="taxonomic scope" value="Bacteria"/>
</dbReference>
<evidence type="ECO:0000313" key="1">
    <source>
        <dbReference type="EMBL" id="ACK72334.1"/>
    </source>
</evidence>
<organism evidence="1 2">
    <name type="scientific">Gloeothece citriformis (strain PCC 7424)</name>
    <name type="common">Cyanothece sp. (strain PCC 7424)</name>
    <dbReference type="NCBI Taxonomy" id="65393"/>
    <lineage>
        <taxon>Bacteria</taxon>
        <taxon>Bacillati</taxon>
        <taxon>Cyanobacteriota</taxon>
        <taxon>Cyanophyceae</taxon>
        <taxon>Oscillatoriophycideae</taxon>
        <taxon>Chroococcales</taxon>
        <taxon>Aphanothecaceae</taxon>
        <taxon>Gloeothece</taxon>
        <taxon>Gloeothece citriformis</taxon>
    </lineage>
</organism>
<sequence>MVDRKPTRKPLGEILRQANLVSPTQLEEALLEQSRTKGRIGEILVKRGCIKQETADFFAQDWIHLVTQKEKQPLGHYLKQAGLLDDEQINTIIGEQNEGKLWIRLGALAALKGWVKQSTIDFFVEHLYPEQASESPFTKPKSSRKKSKGLGLKGIWIPLLKNSQDQGT</sequence>
<dbReference type="KEGG" id="cyc:PCC7424_3960"/>
<dbReference type="AlphaFoldDB" id="B7KKK1"/>
<keyword evidence="2" id="KW-1185">Reference proteome</keyword>
<dbReference type="Proteomes" id="UP000002384">
    <property type="component" value="Chromosome"/>
</dbReference>
<protein>
    <submittedName>
        <fullName evidence="1">Uncharacterized protein</fullName>
    </submittedName>
</protein>
<dbReference type="HOGENOM" id="CLU_100519_0_0_3"/>
<dbReference type="EMBL" id="CP001291">
    <property type="protein sequence ID" value="ACK72334.1"/>
    <property type="molecule type" value="Genomic_DNA"/>
</dbReference>
<evidence type="ECO:0000313" key="2">
    <source>
        <dbReference type="Proteomes" id="UP000002384"/>
    </source>
</evidence>
<gene>
    <name evidence="1" type="ordered locus">PCC7424_3960</name>
</gene>
<dbReference type="RefSeq" id="WP_015955919.1">
    <property type="nucleotide sequence ID" value="NC_011729.1"/>
</dbReference>
<accession>B7KKK1</accession>
<dbReference type="STRING" id="65393.PCC7424_3960"/>
<reference evidence="2" key="1">
    <citation type="journal article" date="2011" name="MBio">
        <title>Novel metabolic attributes of the genus Cyanothece, comprising a group of unicellular nitrogen-fixing Cyanobacteria.</title>
        <authorList>
            <person name="Bandyopadhyay A."/>
            <person name="Elvitigala T."/>
            <person name="Welsh E."/>
            <person name="Stockel J."/>
            <person name="Liberton M."/>
            <person name="Min H."/>
            <person name="Sherman L.A."/>
            <person name="Pakrasi H.B."/>
        </authorList>
    </citation>
    <scope>NUCLEOTIDE SEQUENCE [LARGE SCALE GENOMIC DNA]</scope>
    <source>
        <strain evidence="2">PCC 7424</strain>
    </source>
</reference>
<proteinExistence type="predicted"/>